<keyword evidence="3" id="KW-1185">Reference proteome</keyword>
<keyword evidence="2" id="KW-0808">Transferase</keyword>
<gene>
    <name evidence="2" type="ORF">MNV_1720009</name>
</gene>
<dbReference type="PANTHER" id="PTHR43072">
    <property type="entry name" value="N-ACETYLTRANSFERASE"/>
    <property type="match status" value="1"/>
</dbReference>
<dbReference type="InterPro" id="IPR017255">
    <property type="entry name" value="AcTrfase_GNAT_prd"/>
</dbReference>
<dbReference type="Gene3D" id="3.40.630.30">
    <property type="match status" value="1"/>
</dbReference>
<feature type="domain" description="N-acetyltransferase" evidence="1">
    <location>
        <begin position="3"/>
        <end position="163"/>
    </location>
</feature>
<dbReference type="RefSeq" id="WP_179293832.1">
    <property type="nucleotide sequence ID" value="NZ_FZMP01000082.1"/>
</dbReference>
<accession>A0A284VLU0</accession>
<reference evidence="3" key="1">
    <citation type="submission" date="2017-06" db="EMBL/GenBank/DDBJ databases">
        <authorList>
            <person name="Cremers G."/>
        </authorList>
    </citation>
    <scope>NUCLEOTIDE SEQUENCE [LARGE SCALE GENOMIC DNA]</scope>
</reference>
<dbReference type="CDD" id="cd04301">
    <property type="entry name" value="NAT_SF"/>
    <property type="match status" value="1"/>
</dbReference>
<dbReference type="AlphaFoldDB" id="A0A284VLU0"/>
<name>A0A284VLU0_9EURY</name>
<organism evidence="2 3">
    <name type="scientific">Candidatus Methanoperedens nitratireducens</name>
    <dbReference type="NCBI Taxonomy" id="1392998"/>
    <lineage>
        <taxon>Archaea</taxon>
        <taxon>Methanobacteriati</taxon>
        <taxon>Methanobacteriota</taxon>
        <taxon>Stenosarchaea group</taxon>
        <taxon>Methanomicrobia</taxon>
        <taxon>Methanosarcinales</taxon>
        <taxon>ANME-2 cluster</taxon>
        <taxon>Candidatus Methanoperedentaceae</taxon>
        <taxon>Candidatus Methanoperedens</taxon>
    </lineage>
</organism>
<dbReference type="OrthoDB" id="43754at2157"/>
<evidence type="ECO:0000259" key="1">
    <source>
        <dbReference type="PROSITE" id="PS51186"/>
    </source>
</evidence>
<evidence type="ECO:0000313" key="3">
    <source>
        <dbReference type="Proteomes" id="UP000218615"/>
    </source>
</evidence>
<dbReference type="GO" id="GO:0016747">
    <property type="term" value="F:acyltransferase activity, transferring groups other than amino-acyl groups"/>
    <property type="evidence" value="ECO:0007669"/>
    <property type="project" value="InterPro"/>
</dbReference>
<dbReference type="PIRSF" id="PIRSF037663">
    <property type="entry name" value="Acetyltransf_GNAT_prd"/>
    <property type="match status" value="1"/>
</dbReference>
<dbReference type="EMBL" id="FZMP01000082">
    <property type="protein sequence ID" value="SNQ60250.1"/>
    <property type="molecule type" value="Genomic_DNA"/>
</dbReference>
<dbReference type="InterPro" id="IPR000182">
    <property type="entry name" value="GNAT_dom"/>
</dbReference>
<protein>
    <submittedName>
        <fullName evidence="2">GCN5-related N-acetyltransferase</fullName>
    </submittedName>
</protein>
<sequence>MQINIREANQNDFLEVHKFVSTCKPLENYFEHFYKIMLRYFGNTCFIAEHENKIVGYLMGIKSQTHESTYFLWKIGVSPSMQGKGIGRLLLERAENKVRDIGLKRIEVTIDPENTPSKKLFESMGFNNISLKEGVTVKVNGNIAVKDYYRPGRHFMLYEKWLR</sequence>
<dbReference type="Pfam" id="PF00583">
    <property type="entry name" value="Acetyltransf_1"/>
    <property type="match status" value="1"/>
</dbReference>
<dbReference type="SUPFAM" id="SSF55729">
    <property type="entry name" value="Acyl-CoA N-acyltransferases (Nat)"/>
    <property type="match status" value="1"/>
</dbReference>
<dbReference type="PROSITE" id="PS51186">
    <property type="entry name" value="GNAT"/>
    <property type="match status" value="1"/>
</dbReference>
<evidence type="ECO:0000313" key="2">
    <source>
        <dbReference type="EMBL" id="SNQ60250.1"/>
    </source>
</evidence>
<dbReference type="Proteomes" id="UP000218615">
    <property type="component" value="Unassembled WGS sequence"/>
</dbReference>
<dbReference type="InterPro" id="IPR016181">
    <property type="entry name" value="Acyl_CoA_acyltransferase"/>
</dbReference>
<proteinExistence type="predicted"/>